<dbReference type="Gene3D" id="3.30.230.10">
    <property type="match status" value="1"/>
</dbReference>
<dbReference type="PANTHER" id="PTHR32039:SF7">
    <property type="entry name" value="COMPETENCE PROTEIN COMM"/>
    <property type="match status" value="1"/>
</dbReference>
<dbReference type="Pfam" id="PF01078">
    <property type="entry name" value="Mg_chelatase"/>
    <property type="match status" value="1"/>
</dbReference>
<dbReference type="InterPro" id="IPR027417">
    <property type="entry name" value="P-loop_NTPase"/>
</dbReference>
<dbReference type="InterPro" id="IPR004482">
    <property type="entry name" value="Mg_chelat-rel"/>
</dbReference>
<comment type="similarity">
    <text evidence="1">Belongs to the Mg-chelatase subunits D/I family. ComM subfamily.</text>
</comment>
<reference evidence="4 5" key="1">
    <citation type="submission" date="2016-10" db="EMBL/GenBank/DDBJ databases">
        <authorList>
            <person name="de Groot N.N."/>
        </authorList>
    </citation>
    <scope>NUCLEOTIDE SEQUENCE [LARGE SCALE GENOMIC DNA]</scope>
    <source>
        <strain evidence="4 5">SLAS-1</strain>
    </source>
</reference>
<name>A0A1G9PIA2_9FIRM</name>
<feature type="domain" description="AAA+ ATPase" evidence="3">
    <location>
        <begin position="220"/>
        <end position="354"/>
    </location>
</feature>
<accession>A0A1G9PIA2</accession>
<gene>
    <name evidence="4" type="ORF">SAMN04488692_11312</name>
</gene>
<dbReference type="PANTHER" id="PTHR32039">
    <property type="entry name" value="MAGNESIUM-CHELATASE SUBUNIT CHLI"/>
    <property type="match status" value="1"/>
</dbReference>
<dbReference type="InterPro" id="IPR000523">
    <property type="entry name" value="Mg_chelatse_chII-like_cat_dom"/>
</dbReference>
<dbReference type="AlphaFoldDB" id="A0A1G9PIA2"/>
<organism evidence="4 5">
    <name type="scientific">Halarsenatibacter silvermanii</name>
    <dbReference type="NCBI Taxonomy" id="321763"/>
    <lineage>
        <taxon>Bacteria</taxon>
        <taxon>Bacillati</taxon>
        <taxon>Bacillota</taxon>
        <taxon>Clostridia</taxon>
        <taxon>Halanaerobiales</taxon>
        <taxon>Halarsenatibacteraceae</taxon>
        <taxon>Halarsenatibacter</taxon>
    </lineage>
</organism>
<dbReference type="SUPFAM" id="SSF52540">
    <property type="entry name" value="P-loop containing nucleoside triphosphate hydrolases"/>
    <property type="match status" value="1"/>
</dbReference>
<keyword evidence="5" id="KW-1185">Reference proteome</keyword>
<dbReference type="OrthoDB" id="9813147at2"/>
<dbReference type="EMBL" id="FNGO01000013">
    <property type="protein sequence ID" value="SDL97855.1"/>
    <property type="molecule type" value="Genomic_DNA"/>
</dbReference>
<evidence type="ECO:0000259" key="3">
    <source>
        <dbReference type="SMART" id="SM00382"/>
    </source>
</evidence>
<feature type="region of interest" description="Disordered" evidence="2">
    <location>
        <begin position="175"/>
        <end position="194"/>
    </location>
</feature>
<sequence>MPVSLISGSILGVSAFDVEVEIDIQRGLPAFRVVGLPDRALQEARERVRSALKNSGLGYPDRRITINLAPADRRKQGPQFDLSIALGLLAAQGSLSREAIKSSFIVGELALDGEVRSVRGILPLLDLAAELELDRFIFPAENKEEIIFEPEIELWPVTDLNSAVDILKRTDGHKDKRDRLQPWQPGKIGPGDKEETYHFQRIPIQGQRSARRAAAVAAAGRHNLMFFGPPGSGKTTIARSIPDLMPPLSSEERREIMLIASAAGEKIPAGRPWRDPHHSITPAGLGGGGRSPTPGEVTLAHRGVLFLDELPEFDRRVLELLRQPLQDGYIHLVRHEYNLRMPADFMLVAALNPCPCGFFGQSSQNCRCSRNQIISYRSRLSGPLLDRIAMQVEVPALSTDEIVYTSPDESLDARLKKAVLRARNFQKSRNDGHFNSQLAGDKIADICRLGSSEKKFLAEALNRLEISKRGYDIILRLARTIADMEKTDKVESSHLAEALQYRGLSRPVRA</sequence>
<dbReference type="InterPro" id="IPR014721">
    <property type="entry name" value="Ribsml_uS5_D2-typ_fold_subgr"/>
</dbReference>
<dbReference type="InterPro" id="IPR045006">
    <property type="entry name" value="CHLI-like"/>
</dbReference>
<dbReference type="InterPro" id="IPR020568">
    <property type="entry name" value="Ribosomal_Su5_D2-typ_SF"/>
</dbReference>
<evidence type="ECO:0000313" key="4">
    <source>
        <dbReference type="EMBL" id="SDL97855.1"/>
    </source>
</evidence>
<evidence type="ECO:0000256" key="2">
    <source>
        <dbReference type="SAM" id="MobiDB-lite"/>
    </source>
</evidence>
<dbReference type="SMART" id="SM00382">
    <property type="entry name" value="AAA"/>
    <property type="match status" value="1"/>
</dbReference>
<dbReference type="NCBIfam" id="TIGR00368">
    <property type="entry name" value="YifB family Mg chelatase-like AAA ATPase"/>
    <property type="match status" value="1"/>
</dbReference>
<dbReference type="Pfam" id="PF13541">
    <property type="entry name" value="ChlI"/>
    <property type="match status" value="1"/>
</dbReference>
<evidence type="ECO:0000313" key="5">
    <source>
        <dbReference type="Proteomes" id="UP000199476"/>
    </source>
</evidence>
<dbReference type="InterPro" id="IPR003593">
    <property type="entry name" value="AAA+_ATPase"/>
</dbReference>
<dbReference type="GO" id="GO:0005524">
    <property type="term" value="F:ATP binding"/>
    <property type="evidence" value="ECO:0007669"/>
    <property type="project" value="InterPro"/>
</dbReference>
<dbReference type="STRING" id="321763.SAMN04488692_11312"/>
<proteinExistence type="inferred from homology"/>
<protein>
    <submittedName>
        <fullName evidence="4">Magnesium chelatase family protein</fullName>
    </submittedName>
</protein>
<dbReference type="Gene3D" id="3.40.50.300">
    <property type="entry name" value="P-loop containing nucleotide triphosphate hydrolases"/>
    <property type="match status" value="1"/>
</dbReference>
<evidence type="ECO:0000256" key="1">
    <source>
        <dbReference type="ARBA" id="ARBA00006354"/>
    </source>
</evidence>
<dbReference type="Pfam" id="PF13335">
    <property type="entry name" value="Mg_chelatase_C"/>
    <property type="match status" value="1"/>
</dbReference>
<dbReference type="InterPro" id="IPR025158">
    <property type="entry name" value="Mg_chelat-rel_C"/>
</dbReference>
<dbReference type="RefSeq" id="WP_089760473.1">
    <property type="nucleotide sequence ID" value="NZ_FNGO01000013.1"/>
</dbReference>
<dbReference type="Proteomes" id="UP000199476">
    <property type="component" value="Unassembled WGS sequence"/>
</dbReference>
<dbReference type="SUPFAM" id="SSF54211">
    <property type="entry name" value="Ribosomal protein S5 domain 2-like"/>
    <property type="match status" value="1"/>
</dbReference>